<accession>A0A517MU81</accession>
<dbReference type="Pfam" id="PF12679">
    <property type="entry name" value="ABC2_membrane_2"/>
    <property type="match status" value="1"/>
</dbReference>
<dbReference type="AlphaFoldDB" id="A0A517MU81"/>
<evidence type="ECO:0000256" key="1">
    <source>
        <dbReference type="SAM" id="Phobius"/>
    </source>
</evidence>
<dbReference type="EMBL" id="CP036263">
    <property type="protein sequence ID" value="QDS98444.1"/>
    <property type="molecule type" value="Genomic_DNA"/>
</dbReference>
<dbReference type="KEGG" id="amob:HG15A2_17230"/>
<dbReference type="GO" id="GO:0005886">
    <property type="term" value="C:plasma membrane"/>
    <property type="evidence" value="ECO:0007669"/>
    <property type="project" value="UniProtKB-SubCell"/>
</dbReference>
<feature type="transmembrane region" description="Helical" evidence="1">
    <location>
        <begin position="363"/>
        <end position="387"/>
    </location>
</feature>
<feature type="transmembrane region" description="Helical" evidence="1">
    <location>
        <begin position="393"/>
        <end position="414"/>
    </location>
</feature>
<feature type="transmembrane region" description="Helical" evidence="1">
    <location>
        <begin position="458"/>
        <end position="480"/>
    </location>
</feature>
<dbReference type="PANTHER" id="PTHR43471">
    <property type="entry name" value="ABC TRANSPORTER PERMEASE"/>
    <property type="match status" value="1"/>
</dbReference>
<organism evidence="2 3">
    <name type="scientific">Adhaeretor mobilis</name>
    <dbReference type="NCBI Taxonomy" id="1930276"/>
    <lineage>
        <taxon>Bacteria</taxon>
        <taxon>Pseudomonadati</taxon>
        <taxon>Planctomycetota</taxon>
        <taxon>Planctomycetia</taxon>
        <taxon>Pirellulales</taxon>
        <taxon>Lacipirellulaceae</taxon>
        <taxon>Adhaeretor</taxon>
    </lineage>
</organism>
<feature type="transmembrane region" description="Helical" evidence="1">
    <location>
        <begin position="235"/>
        <end position="253"/>
    </location>
</feature>
<keyword evidence="3" id="KW-1185">Reference proteome</keyword>
<keyword evidence="1" id="KW-0812">Transmembrane</keyword>
<dbReference type="GO" id="GO:0140359">
    <property type="term" value="F:ABC-type transporter activity"/>
    <property type="evidence" value="ECO:0007669"/>
    <property type="project" value="InterPro"/>
</dbReference>
<protein>
    <submittedName>
        <fullName evidence="2">ABC-2 family transporter protein</fullName>
    </submittedName>
</protein>
<feature type="transmembrane region" description="Helical" evidence="1">
    <location>
        <begin position="319"/>
        <end position="343"/>
    </location>
</feature>
<dbReference type="PANTHER" id="PTHR43471:SF10">
    <property type="entry name" value="SLL1107 PROTEIN"/>
    <property type="match status" value="1"/>
</dbReference>
<feature type="transmembrane region" description="Helical" evidence="1">
    <location>
        <begin position="12"/>
        <end position="32"/>
    </location>
</feature>
<feature type="transmembrane region" description="Helical" evidence="1">
    <location>
        <begin position="273"/>
        <end position="290"/>
    </location>
</feature>
<dbReference type="Proteomes" id="UP000319852">
    <property type="component" value="Chromosome"/>
</dbReference>
<gene>
    <name evidence="2" type="ORF">HG15A2_17230</name>
</gene>
<feature type="transmembrane region" description="Helical" evidence="1">
    <location>
        <begin position="421"/>
        <end position="438"/>
    </location>
</feature>
<name>A0A517MU81_9BACT</name>
<dbReference type="OrthoDB" id="264591at2"/>
<reference evidence="2 3" key="1">
    <citation type="submission" date="2019-02" db="EMBL/GenBank/DDBJ databases">
        <title>Deep-cultivation of Planctomycetes and their phenomic and genomic characterization uncovers novel biology.</title>
        <authorList>
            <person name="Wiegand S."/>
            <person name="Jogler M."/>
            <person name="Boedeker C."/>
            <person name="Pinto D."/>
            <person name="Vollmers J."/>
            <person name="Rivas-Marin E."/>
            <person name="Kohn T."/>
            <person name="Peeters S.H."/>
            <person name="Heuer A."/>
            <person name="Rast P."/>
            <person name="Oberbeckmann S."/>
            <person name="Bunk B."/>
            <person name="Jeske O."/>
            <person name="Meyerdierks A."/>
            <person name="Storesund J.E."/>
            <person name="Kallscheuer N."/>
            <person name="Luecker S."/>
            <person name="Lage O.M."/>
            <person name="Pohl T."/>
            <person name="Merkel B.J."/>
            <person name="Hornburger P."/>
            <person name="Mueller R.-W."/>
            <person name="Bruemmer F."/>
            <person name="Labrenz M."/>
            <person name="Spormann A.M."/>
            <person name="Op den Camp H."/>
            <person name="Overmann J."/>
            <person name="Amann R."/>
            <person name="Jetten M.S.M."/>
            <person name="Mascher T."/>
            <person name="Medema M.H."/>
            <person name="Devos D.P."/>
            <person name="Kaster A.-K."/>
            <person name="Ovreas L."/>
            <person name="Rohde M."/>
            <person name="Galperin M.Y."/>
            <person name="Jogler C."/>
        </authorList>
    </citation>
    <scope>NUCLEOTIDE SEQUENCE [LARGE SCALE GENOMIC DNA]</scope>
    <source>
        <strain evidence="2 3">HG15A2</strain>
    </source>
</reference>
<proteinExistence type="predicted"/>
<evidence type="ECO:0000313" key="2">
    <source>
        <dbReference type="EMBL" id="QDS98444.1"/>
    </source>
</evidence>
<keyword evidence="1" id="KW-1133">Transmembrane helix</keyword>
<dbReference type="RefSeq" id="WP_145059601.1">
    <property type="nucleotide sequence ID" value="NZ_CP036263.1"/>
</dbReference>
<feature type="transmembrane region" description="Helical" evidence="1">
    <location>
        <begin position="194"/>
        <end position="215"/>
    </location>
</feature>
<keyword evidence="1" id="KW-0472">Membrane</keyword>
<sequence>MSNLPIWLTPIWLIATGVTVGALILLLVWLVLRAVNRPAGRAVSQALGEGVLLPLSYFVAGLALLAVLATPTMPWKEAIESLKRLPSVSTVEKTITVEEGSEQELPLVFKSSELQSYSFDSEQEIVVNLEAGKGYADPLLTVEAQTPYKWSPGGMRSREFEGDIEKIFLVNESDQPTQVTMQFERDVEMPEVRVILYSALAIMGLVTVYFLIRWLAPQVSVIASATSKETINQPIFLLLLVGAATLLFVYVWIPYNTFGEDVKMVKTTGMTTIKVFAILMALWTASVTIADEIEGRTALTVLSKPVGRRQFVIGKFLGIAWPIALMFLILGIFFVGLVSFKVVYDARESSKAVPIWQDCYREVIQILPGLLLAFYEAVIMAAISVAVSTRLPMIPNLVICGSIYVLGHLAALIVNSSVGDIVYVRFIGQLLAVILPVLDHFEIEGAIAGSSTAPGIYLLYAAGYSLLYCVVAMLLALILFEDRDLA</sequence>
<evidence type="ECO:0000313" key="3">
    <source>
        <dbReference type="Proteomes" id="UP000319852"/>
    </source>
</evidence>